<evidence type="ECO:0000313" key="2">
    <source>
        <dbReference type="EMBL" id="MEE2567180.1"/>
    </source>
</evidence>
<name>A0ABU7M1Q1_9PROT</name>
<organism evidence="2 3">
    <name type="scientific">Hyphobacterium marinum</name>
    <dbReference type="NCBI Taxonomy" id="3116574"/>
    <lineage>
        <taxon>Bacteria</taxon>
        <taxon>Pseudomonadati</taxon>
        <taxon>Pseudomonadota</taxon>
        <taxon>Alphaproteobacteria</taxon>
        <taxon>Maricaulales</taxon>
        <taxon>Maricaulaceae</taxon>
        <taxon>Hyphobacterium</taxon>
    </lineage>
</organism>
<gene>
    <name evidence="2" type="ORF">V0U35_10880</name>
</gene>
<accession>A0ABU7M1Q1</accession>
<dbReference type="EMBL" id="JAZDRO010000004">
    <property type="protein sequence ID" value="MEE2567180.1"/>
    <property type="molecule type" value="Genomic_DNA"/>
</dbReference>
<reference evidence="2 3" key="1">
    <citation type="submission" date="2024-01" db="EMBL/GenBank/DDBJ databases">
        <title>Hyphobacterium bacterium isolated from marine sediment.</title>
        <authorList>
            <person name="Zhao S."/>
        </authorList>
    </citation>
    <scope>NUCLEOTIDE SEQUENCE [LARGE SCALE GENOMIC DNA]</scope>
    <source>
        <strain evidence="2 3">Y60-23</strain>
    </source>
</reference>
<dbReference type="RefSeq" id="WP_330196740.1">
    <property type="nucleotide sequence ID" value="NZ_JAZDRO010000004.1"/>
</dbReference>
<keyword evidence="1" id="KW-1133">Transmembrane helix</keyword>
<proteinExistence type="predicted"/>
<keyword evidence="1" id="KW-0812">Transmembrane</keyword>
<evidence type="ECO:0000313" key="3">
    <source>
        <dbReference type="Proteomes" id="UP001310692"/>
    </source>
</evidence>
<protein>
    <submittedName>
        <fullName evidence="2">Uncharacterized protein</fullName>
    </submittedName>
</protein>
<evidence type="ECO:0000256" key="1">
    <source>
        <dbReference type="SAM" id="Phobius"/>
    </source>
</evidence>
<comment type="caution">
    <text evidence="2">The sequence shown here is derived from an EMBL/GenBank/DDBJ whole genome shotgun (WGS) entry which is preliminary data.</text>
</comment>
<keyword evidence="3" id="KW-1185">Reference proteome</keyword>
<sequence length="62" mass="7007">MRTPLHRRLLYAGIFFATGVLVLTIVAEIADPRERCEERGGTWVVDGRYCQEAGEPSRTRAD</sequence>
<dbReference type="Proteomes" id="UP001310692">
    <property type="component" value="Unassembled WGS sequence"/>
</dbReference>
<feature type="transmembrane region" description="Helical" evidence="1">
    <location>
        <begin position="9"/>
        <end position="27"/>
    </location>
</feature>
<keyword evidence="1" id="KW-0472">Membrane</keyword>